<dbReference type="PROSITE" id="PS50043">
    <property type="entry name" value="HTH_LUXR_2"/>
    <property type="match status" value="1"/>
</dbReference>
<dbReference type="Proteomes" id="UP000292003">
    <property type="component" value="Unassembled WGS sequence"/>
</dbReference>
<dbReference type="PROSITE" id="PS50112">
    <property type="entry name" value="PAS"/>
    <property type="match status" value="1"/>
</dbReference>
<sequence>MTDVALPESDRRTSSVHELVDARDIVRSLFDQSGLCVATLDCALRITDANADFLRLFGSDKAKIGGLQLGALLHPSVRGTMVDQLRRLVDGQRNRFSDKVIGLRPGSCTFGAELVGIAVSGEVGRVQQVMVILRPEKTDHKGHMISSGKKILTDIDARILEGVAAGVSTVQLASMLYLSRGGVEYHVTNLLRKLKAKNRPSLVSRAYSMGLFGVGAWPPRVLPDYVK</sequence>
<proteinExistence type="predicted"/>
<dbReference type="SMART" id="SM00421">
    <property type="entry name" value="HTH_LUXR"/>
    <property type="match status" value="1"/>
</dbReference>
<dbReference type="CDD" id="cd00130">
    <property type="entry name" value="PAS"/>
    <property type="match status" value="1"/>
</dbReference>
<evidence type="ECO:0000313" key="4">
    <source>
        <dbReference type="Proteomes" id="UP000292003"/>
    </source>
</evidence>
<feature type="domain" description="PAS" evidence="2">
    <location>
        <begin position="22"/>
        <end position="92"/>
    </location>
</feature>
<keyword evidence="4" id="KW-1185">Reference proteome</keyword>
<dbReference type="InterPro" id="IPR016032">
    <property type="entry name" value="Sig_transdc_resp-reg_C-effctor"/>
</dbReference>
<dbReference type="SUPFAM" id="SSF46894">
    <property type="entry name" value="C-terminal effector domain of the bipartite response regulators"/>
    <property type="match status" value="1"/>
</dbReference>
<dbReference type="SUPFAM" id="SSF55785">
    <property type="entry name" value="PYP-like sensor domain (PAS domain)"/>
    <property type="match status" value="1"/>
</dbReference>
<dbReference type="InterPro" id="IPR013656">
    <property type="entry name" value="PAS_4"/>
</dbReference>
<dbReference type="OrthoDB" id="46486at2"/>
<organism evidence="3 4">
    <name type="scientific">Amycolatopsis suaedae</name>
    <dbReference type="NCBI Taxonomy" id="2510978"/>
    <lineage>
        <taxon>Bacteria</taxon>
        <taxon>Bacillati</taxon>
        <taxon>Actinomycetota</taxon>
        <taxon>Actinomycetes</taxon>
        <taxon>Pseudonocardiales</taxon>
        <taxon>Pseudonocardiaceae</taxon>
        <taxon>Amycolatopsis</taxon>
    </lineage>
</organism>
<dbReference type="EMBL" id="SFCC01000018">
    <property type="protein sequence ID" value="RZQ60189.1"/>
    <property type="molecule type" value="Genomic_DNA"/>
</dbReference>
<dbReference type="InterPro" id="IPR036388">
    <property type="entry name" value="WH-like_DNA-bd_sf"/>
</dbReference>
<evidence type="ECO:0000313" key="3">
    <source>
        <dbReference type="EMBL" id="RZQ60189.1"/>
    </source>
</evidence>
<dbReference type="GO" id="GO:0006355">
    <property type="term" value="P:regulation of DNA-templated transcription"/>
    <property type="evidence" value="ECO:0007669"/>
    <property type="project" value="InterPro"/>
</dbReference>
<gene>
    <name evidence="3" type="ORF">EWH70_29815</name>
</gene>
<dbReference type="InterPro" id="IPR000014">
    <property type="entry name" value="PAS"/>
</dbReference>
<dbReference type="InterPro" id="IPR035965">
    <property type="entry name" value="PAS-like_dom_sf"/>
</dbReference>
<dbReference type="AlphaFoldDB" id="A0A4Q7J073"/>
<evidence type="ECO:0000259" key="1">
    <source>
        <dbReference type="PROSITE" id="PS50043"/>
    </source>
</evidence>
<dbReference type="Pfam" id="PF00196">
    <property type="entry name" value="GerE"/>
    <property type="match status" value="1"/>
</dbReference>
<dbReference type="GO" id="GO:0003677">
    <property type="term" value="F:DNA binding"/>
    <property type="evidence" value="ECO:0007669"/>
    <property type="project" value="InterPro"/>
</dbReference>
<reference evidence="3 4" key="1">
    <citation type="submission" date="2019-02" db="EMBL/GenBank/DDBJ databases">
        <title>Draft genome sequence of Amycolatopsis sp. 8-3EHSu isolated from roots of Suaeda maritima.</title>
        <authorList>
            <person name="Duangmal K."/>
            <person name="Chantavorakit T."/>
        </authorList>
    </citation>
    <scope>NUCLEOTIDE SEQUENCE [LARGE SCALE GENOMIC DNA]</scope>
    <source>
        <strain evidence="3 4">8-3EHSu</strain>
    </source>
</reference>
<dbReference type="Gene3D" id="1.10.10.10">
    <property type="entry name" value="Winged helix-like DNA-binding domain superfamily/Winged helix DNA-binding domain"/>
    <property type="match status" value="1"/>
</dbReference>
<dbReference type="RefSeq" id="WP_130478890.1">
    <property type="nucleotide sequence ID" value="NZ_SFCC01000018.1"/>
</dbReference>
<accession>A0A4Q7J073</accession>
<dbReference type="Pfam" id="PF08448">
    <property type="entry name" value="PAS_4"/>
    <property type="match status" value="1"/>
</dbReference>
<dbReference type="InterPro" id="IPR000792">
    <property type="entry name" value="Tscrpt_reg_LuxR_C"/>
</dbReference>
<feature type="domain" description="HTH luxR-type" evidence="1">
    <location>
        <begin position="145"/>
        <end position="210"/>
    </location>
</feature>
<name>A0A4Q7J073_9PSEU</name>
<evidence type="ECO:0000259" key="2">
    <source>
        <dbReference type="PROSITE" id="PS50112"/>
    </source>
</evidence>
<protein>
    <submittedName>
        <fullName evidence="3">Helix-turn-helix transcriptional regulator</fullName>
    </submittedName>
</protein>
<dbReference type="Gene3D" id="3.30.450.20">
    <property type="entry name" value="PAS domain"/>
    <property type="match status" value="1"/>
</dbReference>
<comment type="caution">
    <text evidence="3">The sequence shown here is derived from an EMBL/GenBank/DDBJ whole genome shotgun (WGS) entry which is preliminary data.</text>
</comment>